<dbReference type="SUPFAM" id="SSF52047">
    <property type="entry name" value="RNI-like"/>
    <property type="match status" value="1"/>
</dbReference>
<evidence type="ECO:0000313" key="2">
    <source>
        <dbReference type="EMBL" id="CAF1572436.1"/>
    </source>
</evidence>
<dbReference type="InterPro" id="IPR032675">
    <property type="entry name" value="LRR_dom_sf"/>
</dbReference>
<dbReference type="AlphaFoldDB" id="A0A815DHP8"/>
<protein>
    <recommendedName>
        <fullName evidence="5">F-box domain-containing protein</fullName>
    </recommendedName>
</protein>
<dbReference type="Proteomes" id="UP000663870">
    <property type="component" value="Unassembled WGS sequence"/>
</dbReference>
<dbReference type="Proteomes" id="UP000663854">
    <property type="component" value="Unassembled WGS sequence"/>
</dbReference>
<evidence type="ECO:0000313" key="1">
    <source>
        <dbReference type="EMBL" id="CAF1298449.1"/>
    </source>
</evidence>
<gene>
    <name evidence="2" type="ORF">JXQ802_LOCUS45343</name>
    <name evidence="1" type="ORF">PYM288_LOCUS29784</name>
</gene>
<proteinExistence type="predicted"/>
<dbReference type="Gene3D" id="3.80.10.10">
    <property type="entry name" value="Ribonuclease Inhibitor"/>
    <property type="match status" value="1"/>
</dbReference>
<comment type="caution">
    <text evidence="1">The sequence shown here is derived from an EMBL/GenBank/DDBJ whole genome shotgun (WGS) entry which is preliminary data.</text>
</comment>
<evidence type="ECO:0008006" key="5">
    <source>
        <dbReference type="Google" id="ProtNLM"/>
    </source>
</evidence>
<sequence length="592" mass="70337">MMMSHRCFFDLLPAELLHILFSYFSGHEILISFYDLSDYMNAILQSYSAYKLNFKSISRYNFDHICRNIRPEQIISLTLCDSDDTSGQSELFFSYFQIQQFIRLQSLTLIEIEFKSLEFIFYNLSKLNQLRSFSFNTSTIRHTYGPMDLNFENKLQQINSMLIHTYAQILPQLKFLNLNGGWILESIQLSNLQHLKLGSCSIDKLETITHLAPQLKSLDICINFGEMNFQSIILPSQLTRLNLKIDFFPVSMDYMEYFLSNCFYLKHLELHLTGFTDLADGQRWQTLTNSLVTFNFKFDTHICFKVIEQIFDSFRTSFWLEEKQWFVAYYNDYLFSIPYFAPEQVDSSYQSMIYSIASDNTIFYNHVNKFTVRKDKIGKYYFTNINVLKLKYSISLKYVLRIVDLNQVKHLSILSLEYLLKFMPISKKLPSLYELSVKNDITKHAIKRMLTYSLEQIQKLTIRINDKYNEYIIEELFRLFPYTKYLIYKSHIPSIYIMIRLINGFEYLLNASFISCGPFSNQEQIFRYDPDVIVSRIKRLTYGTSFCRIYHIPNNGSEFIINWWIEEQVGFFLCNTNIINILPFYSYLAIKI</sequence>
<dbReference type="EMBL" id="CAJNOH010002535">
    <property type="protein sequence ID" value="CAF1298449.1"/>
    <property type="molecule type" value="Genomic_DNA"/>
</dbReference>
<evidence type="ECO:0000313" key="3">
    <source>
        <dbReference type="Proteomes" id="UP000663854"/>
    </source>
</evidence>
<accession>A0A815DHP8</accession>
<organism evidence="1 3">
    <name type="scientific">Rotaria sordida</name>
    <dbReference type="NCBI Taxonomy" id="392033"/>
    <lineage>
        <taxon>Eukaryota</taxon>
        <taxon>Metazoa</taxon>
        <taxon>Spiralia</taxon>
        <taxon>Gnathifera</taxon>
        <taxon>Rotifera</taxon>
        <taxon>Eurotatoria</taxon>
        <taxon>Bdelloidea</taxon>
        <taxon>Philodinida</taxon>
        <taxon>Philodinidae</taxon>
        <taxon>Rotaria</taxon>
    </lineage>
</organism>
<evidence type="ECO:0000313" key="4">
    <source>
        <dbReference type="Proteomes" id="UP000663870"/>
    </source>
</evidence>
<dbReference type="EMBL" id="CAJNOL010003732">
    <property type="protein sequence ID" value="CAF1572436.1"/>
    <property type="molecule type" value="Genomic_DNA"/>
</dbReference>
<keyword evidence="4" id="KW-1185">Reference proteome</keyword>
<reference evidence="1" key="1">
    <citation type="submission" date="2021-02" db="EMBL/GenBank/DDBJ databases">
        <authorList>
            <person name="Nowell W R."/>
        </authorList>
    </citation>
    <scope>NUCLEOTIDE SEQUENCE</scope>
</reference>
<name>A0A815DHP8_9BILA</name>